<dbReference type="AlphaFoldDB" id="A0A0A9FW89"/>
<evidence type="ECO:0000313" key="1">
    <source>
        <dbReference type="EMBL" id="JAE16542.1"/>
    </source>
</evidence>
<sequence length="16" mass="1666">MNFSTSSSCMQASVDA</sequence>
<name>A0A0A9FW89_ARUDO</name>
<dbReference type="EMBL" id="GBRH01181354">
    <property type="protein sequence ID" value="JAE16542.1"/>
    <property type="molecule type" value="Transcribed_RNA"/>
</dbReference>
<reference evidence="1" key="1">
    <citation type="submission" date="2014-09" db="EMBL/GenBank/DDBJ databases">
        <authorList>
            <person name="Magalhaes I.L.F."/>
            <person name="Oliveira U."/>
            <person name="Santos F.R."/>
            <person name="Vidigal T.H.D.A."/>
            <person name="Brescovit A.D."/>
            <person name="Santos A.J."/>
        </authorList>
    </citation>
    <scope>NUCLEOTIDE SEQUENCE</scope>
    <source>
        <tissue evidence="1">Shoot tissue taken approximately 20 cm above the soil surface</tissue>
    </source>
</reference>
<reference evidence="1" key="2">
    <citation type="journal article" date="2015" name="Data Brief">
        <title>Shoot transcriptome of the giant reed, Arundo donax.</title>
        <authorList>
            <person name="Barrero R.A."/>
            <person name="Guerrero F.D."/>
            <person name="Moolhuijzen P."/>
            <person name="Goolsby J.A."/>
            <person name="Tidwell J."/>
            <person name="Bellgard S.E."/>
            <person name="Bellgard M.I."/>
        </authorList>
    </citation>
    <scope>NUCLEOTIDE SEQUENCE</scope>
    <source>
        <tissue evidence="1">Shoot tissue taken approximately 20 cm above the soil surface</tissue>
    </source>
</reference>
<accession>A0A0A9FW89</accession>
<protein>
    <submittedName>
        <fullName evidence="1">Uncharacterized protein</fullName>
    </submittedName>
</protein>
<organism evidence="1">
    <name type="scientific">Arundo donax</name>
    <name type="common">Giant reed</name>
    <name type="synonym">Donax arundinaceus</name>
    <dbReference type="NCBI Taxonomy" id="35708"/>
    <lineage>
        <taxon>Eukaryota</taxon>
        <taxon>Viridiplantae</taxon>
        <taxon>Streptophyta</taxon>
        <taxon>Embryophyta</taxon>
        <taxon>Tracheophyta</taxon>
        <taxon>Spermatophyta</taxon>
        <taxon>Magnoliopsida</taxon>
        <taxon>Liliopsida</taxon>
        <taxon>Poales</taxon>
        <taxon>Poaceae</taxon>
        <taxon>PACMAD clade</taxon>
        <taxon>Arundinoideae</taxon>
        <taxon>Arundineae</taxon>
        <taxon>Arundo</taxon>
    </lineage>
</organism>
<proteinExistence type="predicted"/>